<keyword evidence="1" id="KW-0732">Signal</keyword>
<gene>
    <name evidence="3" type="ORF">HNP52_002143</name>
</gene>
<evidence type="ECO:0000313" key="4">
    <source>
        <dbReference type="Proteomes" id="UP000575241"/>
    </source>
</evidence>
<dbReference type="PANTHER" id="PTHR43283">
    <property type="entry name" value="BETA-LACTAMASE-RELATED"/>
    <property type="match status" value="1"/>
</dbReference>
<dbReference type="EMBL" id="JACHLN010000002">
    <property type="protein sequence ID" value="MBB4839074.1"/>
    <property type="molecule type" value="Genomic_DNA"/>
</dbReference>
<protein>
    <submittedName>
        <fullName evidence="3">CubicO group peptidase (Beta-lactamase class C family)</fullName>
    </submittedName>
</protein>
<evidence type="ECO:0000259" key="2">
    <source>
        <dbReference type="Pfam" id="PF00144"/>
    </source>
</evidence>
<dbReference type="RefSeq" id="WP_184166607.1">
    <property type="nucleotide sequence ID" value="NZ_JACHLN010000002.1"/>
</dbReference>
<dbReference type="SUPFAM" id="SSF56601">
    <property type="entry name" value="beta-lactamase/transpeptidase-like"/>
    <property type="match status" value="1"/>
</dbReference>
<dbReference type="Pfam" id="PF00144">
    <property type="entry name" value="Beta-lactamase"/>
    <property type="match status" value="1"/>
</dbReference>
<reference evidence="3 4" key="1">
    <citation type="submission" date="2020-08" db="EMBL/GenBank/DDBJ databases">
        <title>Functional genomics of gut bacteria from endangered species of beetles.</title>
        <authorList>
            <person name="Carlos-Shanley C."/>
        </authorList>
    </citation>
    <scope>NUCLEOTIDE SEQUENCE [LARGE SCALE GENOMIC DNA]</scope>
    <source>
        <strain evidence="3 4">S00224</strain>
    </source>
</reference>
<dbReference type="Proteomes" id="UP000575241">
    <property type="component" value="Unassembled WGS sequence"/>
</dbReference>
<feature type="chain" id="PRO_5030709744" evidence="1">
    <location>
        <begin position="22"/>
        <end position="580"/>
    </location>
</feature>
<accession>A0A7W7NSW0</accession>
<dbReference type="PANTHER" id="PTHR43283:SF7">
    <property type="entry name" value="BETA-LACTAMASE-RELATED DOMAIN-CONTAINING PROTEIN"/>
    <property type="match status" value="1"/>
</dbReference>
<proteinExistence type="predicted"/>
<sequence>MRKALASALLACAMTLPTSLAAQDAKPELVGLWAAKKRFGPDVRGTLTLVRDGAKWRAEIAGREAAVEQAGDTLRFTLPGERGSFRGRIEGTRIRGHWVQPRMATSGMRFSTPVVLEAAGPSQWRGEVRPLDDSFTLYLKVDREADGRLGVFMRNPDRNVGRNVDLKHIELKDGRVRLLGKPGGMAEEVEIATGSFDAENKLLSIVIPGRGNTYDFEPADALSDFYPRPGLPAPYAWRAPLAKGDGWPVSTLAAEKIDRAAIERFVQMLIDEPMANVHSQEIHAVLVARHGRLVLEEYLHGTDGDALHDTRSAAKSLTSVLVGAAMQDGARIGPETPVYATLEKALPADLDPRKRAMTLGDLLSMASGFHCDDRDPKAPGNEDVMQSQDAQPDWYRYALDLPMVAQPGGERVYCSTNPNLAGGVLAKVTGEPIEDSFDRLIARPMQFGPYALNLQPTGEVYMGGGAQFRPRDFMKLGQLMLNGGTWQGKRILSADWVQRSTAPRGQLRGLHYGYLWWGIDLPWQAQTLPAYYAAGNGGQVVIVVPKLDLVVAIFGGNYGDKVMYVPQEKYTPEHILPAVR</sequence>
<dbReference type="Gene3D" id="3.40.710.10">
    <property type="entry name" value="DD-peptidase/beta-lactamase superfamily"/>
    <property type="match status" value="1"/>
</dbReference>
<dbReference type="InterPro" id="IPR012338">
    <property type="entry name" value="Beta-lactam/transpept-like"/>
</dbReference>
<feature type="signal peptide" evidence="1">
    <location>
        <begin position="1"/>
        <end position="21"/>
    </location>
</feature>
<dbReference type="InterPro" id="IPR001466">
    <property type="entry name" value="Beta-lactam-related"/>
</dbReference>
<comment type="caution">
    <text evidence="3">The sequence shown here is derived from an EMBL/GenBank/DDBJ whole genome shotgun (WGS) entry which is preliminary data.</text>
</comment>
<evidence type="ECO:0000256" key="1">
    <source>
        <dbReference type="SAM" id="SignalP"/>
    </source>
</evidence>
<dbReference type="AlphaFoldDB" id="A0A7W7NSW0"/>
<organism evidence="3 4">
    <name type="scientific">Sphingomonas kyeonggiensis</name>
    <dbReference type="NCBI Taxonomy" id="1268553"/>
    <lineage>
        <taxon>Bacteria</taxon>
        <taxon>Pseudomonadati</taxon>
        <taxon>Pseudomonadota</taxon>
        <taxon>Alphaproteobacteria</taxon>
        <taxon>Sphingomonadales</taxon>
        <taxon>Sphingomonadaceae</taxon>
        <taxon>Sphingomonas</taxon>
    </lineage>
</organism>
<keyword evidence="4" id="KW-1185">Reference proteome</keyword>
<evidence type="ECO:0000313" key="3">
    <source>
        <dbReference type="EMBL" id="MBB4839074.1"/>
    </source>
</evidence>
<dbReference type="InterPro" id="IPR050789">
    <property type="entry name" value="Diverse_Enzym_Activities"/>
</dbReference>
<name>A0A7W7NSW0_9SPHN</name>
<feature type="domain" description="Beta-lactamase-related" evidence="2">
    <location>
        <begin position="284"/>
        <end position="554"/>
    </location>
</feature>